<organism evidence="1">
    <name type="scientific">Spodoptera frugiperda</name>
    <name type="common">Fall armyworm</name>
    <dbReference type="NCBI Taxonomy" id="7108"/>
    <lineage>
        <taxon>Eukaryota</taxon>
        <taxon>Metazoa</taxon>
        <taxon>Ecdysozoa</taxon>
        <taxon>Arthropoda</taxon>
        <taxon>Hexapoda</taxon>
        <taxon>Insecta</taxon>
        <taxon>Pterygota</taxon>
        <taxon>Neoptera</taxon>
        <taxon>Endopterygota</taxon>
        <taxon>Lepidoptera</taxon>
        <taxon>Glossata</taxon>
        <taxon>Ditrysia</taxon>
        <taxon>Noctuoidea</taxon>
        <taxon>Noctuidae</taxon>
        <taxon>Amphipyrinae</taxon>
        <taxon>Spodoptera</taxon>
    </lineage>
</organism>
<dbReference type="AlphaFoldDB" id="A0A2H1VKV5"/>
<sequence length="66" mass="7222">MRLCLNDKGISLLPGAEKVQYYGHKLLVEVEQVVEVEDTEEAGKVDPDLLGARLGSIIVNSDNNLI</sequence>
<accession>A0A2H1VKV5</accession>
<reference evidence="1" key="1">
    <citation type="submission" date="2016-07" db="EMBL/GenBank/DDBJ databases">
        <authorList>
            <person name="Bretaudeau A."/>
        </authorList>
    </citation>
    <scope>NUCLEOTIDE SEQUENCE</scope>
    <source>
        <strain evidence="1">Rice</strain>
        <tissue evidence="1">Whole body</tissue>
    </source>
</reference>
<proteinExistence type="predicted"/>
<dbReference type="EMBL" id="ODYU01003108">
    <property type="protein sequence ID" value="SOQ41448.1"/>
    <property type="molecule type" value="Genomic_DNA"/>
</dbReference>
<name>A0A2H1VKV5_SPOFR</name>
<evidence type="ECO:0000313" key="1">
    <source>
        <dbReference type="EMBL" id="SOQ41448.1"/>
    </source>
</evidence>
<gene>
    <name evidence="1" type="ORF">SFRICE_016603</name>
</gene>
<protein>
    <submittedName>
        <fullName evidence="1">SFRICE_016603</fullName>
    </submittedName>
</protein>